<proteinExistence type="predicted"/>
<dbReference type="InterPro" id="IPR018490">
    <property type="entry name" value="cNMP-bd_dom_sf"/>
</dbReference>
<dbReference type="Gene3D" id="2.60.120.10">
    <property type="entry name" value="Jelly Rolls"/>
    <property type="match status" value="1"/>
</dbReference>
<dbReference type="SUPFAM" id="SSF51206">
    <property type="entry name" value="cAMP-binding domain-like"/>
    <property type="match status" value="1"/>
</dbReference>
<reference evidence="2" key="1">
    <citation type="journal article" date="2019" name="Int. J. Syst. Evol. Microbiol.">
        <title>The Global Catalogue of Microorganisms (GCM) 10K type strain sequencing project: providing services to taxonomists for standard genome sequencing and annotation.</title>
        <authorList>
            <consortium name="The Broad Institute Genomics Platform"/>
            <consortium name="The Broad Institute Genome Sequencing Center for Infectious Disease"/>
            <person name="Wu L."/>
            <person name="Ma J."/>
        </authorList>
    </citation>
    <scope>NUCLEOTIDE SEQUENCE [LARGE SCALE GENOMIC DNA]</scope>
    <source>
        <strain evidence="2">JCM 18200</strain>
    </source>
</reference>
<name>A0ABP9ABN1_9SPHI</name>
<dbReference type="InterPro" id="IPR014710">
    <property type="entry name" value="RmlC-like_jellyroll"/>
</dbReference>
<evidence type="ECO:0000313" key="1">
    <source>
        <dbReference type="EMBL" id="GAA4778430.1"/>
    </source>
</evidence>
<organism evidence="1 2">
    <name type="scientific">Olivibacter ginsenosidimutans</name>
    <dbReference type="NCBI Taxonomy" id="1176537"/>
    <lineage>
        <taxon>Bacteria</taxon>
        <taxon>Pseudomonadati</taxon>
        <taxon>Bacteroidota</taxon>
        <taxon>Sphingobacteriia</taxon>
        <taxon>Sphingobacteriales</taxon>
        <taxon>Sphingobacteriaceae</taxon>
        <taxon>Olivibacter</taxon>
    </lineage>
</organism>
<keyword evidence="2" id="KW-1185">Reference proteome</keyword>
<accession>A0ABP9ABN1</accession>
<evidence type="ECO:0000313" key="2">
    <source>
        <dbReference type="Proteomes" id="UP001501411"/>
    </source>
</evidence>
<protein>
    <recommendedName>
        <fullName evidence="3">Crp/Fnr family transcriptional regulator</fullName>
    </recommendedName>
</protein>
<evidence type="ECO:0008006" key="3">
    <source>
        <dbReference type="Google" id="ProtNLM"/>
    </source>
</evidence>
<comment type="caution">
    <text evidence="1">The sequence shown here is derived from an EMBL/GenBank/DDBJ whole genome shotgun (WGS) entry which is preliminary data.</text>
</comment>
<dbReference type="Proteomes" id="UP001501411">
    <property type="component" value="Unassembled WGS sequence"/>
</dbReference>
<gene>
    <name evidence="1" type="ORF">GCM10023231_01240</name>
</gene>
<sequence>MHVPPEASAYMATHCQVKHYLRNSIFSYPNDDPKPYWCFVLEGLAVGIHVEADGKETVRWLAVPYSYFTGTIHPFSTRQNTAIIEFWTESVILLIPNECIAFAQQHYPAISELMQILKQQQISRLRKYVQLFQYKDNFDRYCFFQKNLAEIAEHTNNRQQAIFLQMSNGTFYMQKQKYVHQK</sequence>
<dbReference type="EMBL" id="BAABIQ010000001">
    <property type="protein sequence ID" value="GAA4778430.1"/>
    <property type="molecule type" value="Genomic_DNA"/>
</dbReference>